<evidence type="ECO:0000256" key="4">
    <source>
        <dbReference type="ARBA" id="ARBA00022989"/>
    </source>
</evidence>
<dbReference type="InterPro" id="IPR037185">
    <property type="entry name" value="EmrE-like"/>
</dbReference>
<evidence type="ECO:0000259" key="7">
    <source>
        <dbReference type="Pfam" id="PF00892"/>
    </source>
</evidence>
<evidence type="ECO:0000256" key="2">
    <source>
        <dbReference type="ARBA" id="ARBA00007362"/>
    </source>
</evidence>
<evidence type="ECO:0000256" key="5">
    <source>
        <dbReference type="ARBA" id="ARBA00023136"/>
    </source>
</evidence>
<feature type="domain" description="EamA" evidence="7">
    <location>
        <begin position="163"/>
        <end position="297"/>
    </location>
</feature>
<organism evidence="8 9">
    <name type="scientific">Cnuella takakiae</name>
    <dbReference type="NCBI Taxonomy" id="1302690"/>
    <lineage>
        <taxon>Bacteria</taxon>
        <taxon>Pseudomonadati</taxon>
        <taxon>Bacteroidota</taxon>
        <taxon>Chitinophagia</taxon>
        <taxon>Chitinophagales</taxon>
        <taxon>Chitinophagaceae</taxon>
        <taxon>Cnuella</taxon>
    </lineage>
</organism>
<dbReference type="InterPro" id="IPR050638">
    <property type="entry name" value="AA-Vitamin_Transporters"/>
</dbReference>
<feature type="transmembrane region" description="Helical" evidence="6">
    <location>
        <begin position="108"/>
        <end position="125"/>
    </location>
</feature>
<comment type="similarity">
    <text evidence="2">Belongs to the EamA transporter family.</text>
</comment>
<accession>A0A1M4YDX5</accession>
<sequence length="301" mass="32711">MRRLLQHPSAGYVLALLGSLLFSTKAILVKLAFAGAKVDALSLLTVRMLFALPFYLVGAWLIDRDAANVRMSRNQWVLVIVLGLFGYYLSSLFDFMGLQYISAGLERLILFLYPTFSLLINAFVFKQTLSRKQIIAVVLTYAGILVAYIGELQLDNSNPNFVLGSLLVFLCAITYSIYISGSGRIIPQVGANKFNSFAMLAATGGIFLHFLFRGNYSILTASTTLWTYGPALAILSTVIPSYLIAAGMKKIGSSNVAIVSSIGPVSTILQAHLFLGEQIFLEQIVGTCLVLAGVLMLGVKK</sequence>
<feature type="transmembrane region" description="Helical" evidence="6">
    <location>
        <begin position="162"/>
        <end position="182"/>
    </location>
</feature>
<feature type="transmembrane region" description="Helical" evidence="6">
    <location>
        <begin position="224"/>
        <end position="244"/>
    </location>
</feature>
<dbReference type="AlphaFoldDB" id="A0A1M4YDX5"/>
<evidence type="ECO:0000256" key="3">
    <source>
        <dbReference type="ARBA" id="ARBA00022692"/>
    </source>
</evidence>
<dbReference type="SUPFAM" id="SSF103481">
    <property type="entry name" value="Multidrug resistance efflux transporter EmrE"/>
    <property type="match status" value="2"/>
</dbReference>
<protein>
    <submittedName>
        <fullName evidence="8">EamA domain-containing membrane protein RarD</fullName>
    </submittedName>
</protein>
<dbReference type="STRING" id="1302690.BUE76_15360"/>
<dbReference type="Proteomes" id="UP000184368">
    <property type="component" value="Unassembled WGS sequence"/>
</dbReference>
<dbReference type="PANTHER" id="PTHR32322:SF2">
    <property type="entry name" value="EAMA DOMAIN-CONTAINING PROTEIN"/>
    <property type="match status" value="1"/>
</dbReference>
<feature type="transmembrane region" description="Helical" evidence="6">
    <location>
        <begin position="194"/>
        <end position="212"/>
    </location>
</feature>
<feature type="domain" description="EamA" evidence="7">
    <location>
        <begin position="10"/>
        <end position="148"/>
    </location>
</feature>
<keyword evidence="4 6" id="KW-1133">Transmembrane helix</keyword>
<dbReference type="EMBL" id="FQUO01000004">
    <property type="protein sequence ID" value="SHF03672.1"/>
    <property type="molecule type" value="Genomic_DNA"/>
</dbReference>
<comment type="subcellular location">
    <subcellularLocation>
        <location evidence="1">Membrane</location>
        <topology evidence="1">Multi-pass membrane protein</topology>
    </subcellularLocation>
</comment>
<feature type="transmembrane region" description="Helical" evidence="6">
    <location>
        <begin position="134"/>
        <end position="150"/>
    </location>
</feature>
<gene>
    <name evidence="8" type="ORF">SAMN05444008_104239</name>
</gene>
<keyword evidence="5 6" id="KW-0472">Membrane</keyword>
<evidence type="ECO:0000256" key="1">
    <source>
        <dbReference type="ARBA" id="ARBA00004141"/>
    </source>
</evidence>
<keyword evidence="9" id="KW-1185">Reference proteome</keyword>
<dbReference type="InterPro" id="IPR000620">
    <property type="entry name" value="EamA_dom"/>
</dbReference>
<dbReference type="GO" id="GO:0016020">
    <property type="term" value="C:membrane"/>
    <property type="evidence" value="ECO:0007669"/>
    <property type="project" value="UniProtKB-SubCell"/>
</dbReference>
<keyword evidence="3 6" id="KW-0812">Transmembrane</keyword>
<evidence type="ECO:0000313" key="9">
    <source>
        <dbReference type="Proteomes" id="UP000184368"/>
    </source>
</evidence>
<reference evidence="8 9" key="1">
    <citation type="submission" date="2016-11" db="EMBL/GenBank/DDBJ databases">
        <authorList>
            <person name="Jaros S."/>
            <person name="Januszkiewicz K."/>
            <person name="Wedrychowicz H."/>
        </authorList>
    </citation>
    <scope>NUCLEOTIDE SEQUENCE [LARGE SCALE GENOMIC DNA]</scope>
    <source>
        <strain evidence="8 9">DSM 26897</strain>
    </source>
</reference>
<dbReference type="RefSeq" id="WP_073041428.1">
    <property type="nucleotide sequence ID" value="NZ_FQUO01000004.1"/>
</dbReference>
<feature type="transmembrane region" description="Helical" evidence="6">
    <location>
        <begin position="40"/>
        <end position="62"/>
    </location>
</feature>
<dbReference type="PANTHER" id="PTHR32322">
    <property type="entry name" value="INNER MEMBRANE TRANSPORTER"/>
    <property type="match status" value="1"/>
</dbReference>
<name>A0A1M4YDX5_9BACT</name>
<dbReference type="OrthoDB" id="9813617at2"/>
<evidence type="ECO:0000313" key="8">
    <source>
        <dbReference type="EMBL" id="SHF03672.1"/>
    </source>
</evidence>
<feature type="transmembrane region" description="Helical" evidence="6">
    <location>
        <begin position="12"/>
        <end position="34"/>
    </location>
</feature>
<feature type="transmembrane region" description="Helical" evidence="6">
    <location>
        <begin position="74"/>
        <end position="96"/>
    </location>
</feature>
<feature type="transmembrane region" description="Helical" evidence="6">
    <location>
        <begin position="256"/>
        <end position="274"/>
    </location>
</feature>
<proteinExistence type="inferred from homology"/>
<dbReference type="Pfam" id="PF00892">
    <property type="entry name" value="EamA"/>
    <property type="match status" value="2"/>
</dbReference>
<feature type="transmembrane region" description="Helical" evidence="6">
    <location>
        <begin position="280"/>
        <end position="299"/>
    </location>
</feature>
<dbReference type="Gene3D" id="1.10.3730.20">
    <property type="match status" value="1"/>
</dbReference>
<evidence type="ECO:0000256" key="6">
    <source>
        <dbReference type="SAM" id="Phobius"/>
    </source>
</evidence>